<keyword evidence="3" id="KW-1185">Reference proteome</keyword>
<reference evidence="2 3" key="1">
    <citation type="journal article" date="2023" name="Sci. Data">
        <title>Genome assembly of the Korean intertidal mud-creeper Batillaria attramentaria.</title>
        <authorList>
            <person name="Patra A.K."/>
            <person name="Ho P.T."/>
            <person name="Jun S."/>
            <person name="Lee S.J."/>
            <person name="Kim Y."/>
            <person name="Won Y.J."/>
        </authorList>
    </citation>
    <scope>NUCLEOTIDE SEQUENCE [LARGE SCALE GENOMIC DNA]</scope>
    <source>
        <strain evidence="2">Wonlab-2016</strain>
    </source>
</reference>
<protein>
    <submittedName>
        <fullName evidence="2">Uncharacterized protein</fullName>
    </submittedName>
</protein>
<dbReference type="Proteomes" id="UP001519460">
    <property type="component" value="Unassembled WGS sequence"/>
</dbReference>
<evidence type="ECO:0000313" key="3">
    <source>
        <dbReference type="Proteomes" id="UP001519460"/>
    </source>
</evidence>
<accession>A0ABD0K2N4</accession>
<feature type="region of interest" description="Disordered" evidence="1">
    <location>
        <begin position="73"/>
        <end position="120"/>
    </location>
</feature>
<proteinExistence type="predicted"/>
<evidence type="ECO:0000256" key="1">
    <source>
        <dbReference type="SAM" id="MobiDB-lite"/>
    </source>
</evidence>
<feature type="compositionally biased region" description="Basic residues" evidence="1">
    <location>
        <begin position="111"/>
        <end position="120"/>
    </location>
</feature>
<evidence type="ECO:0000313" key="2">
    <source>
        <dbReference type="EMBL" id="KAK7481230.1"/>
    </source>
</evidence>
<dbReference type="EMBL" id="JACVVK020000265">
    <property type="protein sequence ID" value="KAK7481230.1"/>
    <property type="molecule type" value="Genomic_DNA"/>
</dbReference>
<name>A0ABD0K2N4_9CAEN</name>
<sequence length="120" mass="13168">MAVPTVETESGHETHAIDQARLWNAWVWEVRVQQLRHDLHLEEQHAAPRAPVCGVEPPAVSAVWGEVLQTGQVHPAPREQAPAGGCCQSQSPCDGADGPRGASRVFTARDVRRRRTHKDA</sequence>
<comment type="caution">
    <text evidence="2">The sequence shown here is derived from an EMBL/GenBank/DDBJ whole genome shotgun (WGS) entry which is preliminary data.</text>
</comment>
<gene>
    <name evidence="2" type="ORF">BaRGS_00027490</name>
</gene>
<organism evidence="2 3">
    <name type="scientific">Batillaria attramentaria</name>
    <dbReference type="NCBI Taxonomy" id="370345"/>
    <lineage>
        <taxon>Eukaryota</taxon>
        <taxon>Metazoa</taxon>
        <taxon>Spiralia</taxon>
        <taxon>Lophotrochozoa</taxon>
        <taxon>Mollusca</taxon>
        <taxon>Gastropoda</taxon>
        <taxon>Caenogastropoda</taxon>
        <taxon>Sorbeoconcha</taxon>
        <taxon>Cerithioidea</taxon>
        <taxon>Batillariidae</taxon>
        <taxon>Batillaria</taxon>
    </lineage>
</organism>
<dbReference type="AlphaFoldDB" id="A0ABD0K2N4"/>